<dbReference type="PANTHER" id="PTHR47396">
    <property type="entry name" value="TYPE I RESTRICTION ENZYME ECOKI R PROTEIN"/>
    <property type="match status" value="1"/>
</dbReference>
<keyword evidence="3" id="KW-0547">Nucleotide-binding</keyword>
<dbReference type="EMBL" id="JACSPP010000032">
    <property type="protein sequence ID" value="MBD8040869.1"/>
    <property type="molecule type" value="Genomic_DNA"/>
</dbReference>
<dbReference type="InterPro" id="IPR045572">
    <property type="entry name" value="RE_endonuc_C"/>
</dbReference>
<protein>
    <submittedName>
        <fullName evidence="3">DEAD/DEAH box helicase family protein</fullName>
    </submittedName>
</protein>
<name>A0ABR8Y9Y5_9BACT</name>
<keyword evidence="4" id="KW-1185">Reference proteome</keyword>
<accession>A0ABR8Y9Y5</accession>
<dbReference type="Pfam" id="PF19778">
    <property type="entry name" value="RE_endonuc"/>
    <property type="match status" value="1"/>
</dbReference>
<evidence type="ECO:0000259" key="1">
    <source>
        <dbReference type="Pfam" id="PF04851"/>
    </source>
</evidence>
<sequence length="904" mass="103179">MNNIICQNIKQRLSLREPLVEALDVLSRLVDKLALVKPAKQEDKEVDEVTYKQYLQEELRKVQEICPSCKDFERDFPSFAFSIATGIGKTRLMGACIAYLYLKKGIKHFFILAPNLTLYEKLMCDFGDPSYEKYVFRGISEFVHNEPYVITGDNYNSARSLFSDNQIQINIFNISKFNTESKEGGKKGTPKMRRLSEYLGQSYFDYLASLDDLVILMDEAHRYHADASKKAINELRPILGLEMTATPTDEKGKSFKNIIYEYNLAQALADGKYVKIPTVAKRRNFVRGNMTDEELDILKIEDAVSVHEHTKLSLEMYAMNNHLPLVKPFILIVCKNIQHAKETYNRIENDMFGGRYAGKVLQIDSSTKKDEEVDRLFISLEKPDNQIEIVIHVNMLKEGWDVTNLYTIVPLRAADAPILVEQQIGRGLRLPYGGKRTGVADVDKLTVIAHENFEAVIAKANDPNSVLSKVTYVELDNDDLASIQGKVVKAATQMDAEEQRTVQKATTETEKKNSQAIMDAKRAVWKVIPLMNSSVKSAKDLSSPEIISRIKSLTREEIIKHTQAVNPIFADEEAKPLLAEVDNVVEIVVKYFIDNIIEIPRMTIQQETYRAEFKWFDLDVSSGFDLPALKEEIIRVSLGVGEKSVDILQVVSGRKFDMPVNQIVNVLIDHDEIDYDENAELLYHLAGQAIDAIASHLEHKEDLPKIVNQFKTVIGNNIYAQMQHHFVMTPIGYMKPKVLPFTGISEQHITEINGFGRIDYRDTVKRGDVPKYIFTGFLKSYYTECKFDSQTELDFANVLESDNSVLKWLRPAPNQFNIYWANGSKRYEPDFIVETADCIYMVETKAKKDLTTEEVQAKKKAAEEYCKNASEYTQTNGGKPWKYHLLRHDMVDKSKSFDYLMAIS</sequence>
<dbReference type="RefSeq" id="WP_191764299.1">
    <property type="nucleotide sequence ID" value="NZ_JACSPP010000032.1"/>
</dbReference>
<feature type="domain" description="Helicase/UvrB N-terminal" evidence="1">
    <location>
        <begin position="70"/>
        <end position="248"/>
    </location>
</feature>
<evidence type="ECO:0000259" key="2">
    <source>
        <dbReference type="Pfam" id="PF19778"/>
    </source>
</evidence>
<evidence type="ECO:0000313" key="3">
    <source>
        <dbReference type="EMBL" id="MBD8040869.1"/>
    </source>
</evidence>
<dbReference type="GO" id="GO:0004386">
    <property type="term" value="F:helicase activity"/>
    <property type="evidence" value="ECO:0007669"/>
    <property type="project" value="UniProtKB-KW"/>
</dbReference>
<dbReference type="PANTHER" id="PTHR47396:SF1">
    <property type="entry name" value="ATP-DEPENDENT HELICASE IRC3-RELATED"/>
    <property type="match status" value="1"/>
</dbReference>
<feature type="domain" description="Type III restriction enzyme C-terminal endonuclease" evidence="2">
    <location>
        <begin position="779"/>
        <end position="869"/>
    </location>
</feature>
<comment type="caution">
    <text evidence="3">The sequence shown here is derived from an EMBL/GenBank/DDBJ whole genome shotgun (WGS) entry which is preliminary data.</text>
</comment>
<keyword evidence="3" id="KW-0067">ATP-binding</keyword>
<dbReference type="Pfam" id="PF04851">
    <property type="entry name" value="ResIII"/>
    <property type="match status" value="1"/>
</dbReference>
<keyword evidence="3" id="KW-0347">Helicase</keyword>
<dbReference type="InterPro" id="IPR027417">
    <property type="entry name" value="P-loop_NTPase"/>
</dbReference>
<gene>
    <name evidence="3" type="ORF">H9625_10565</name>
</gene>
<reference evidence="3 4" key="1">
    <citation type="submission" date="2020-08" db="EMBL/GenBank/DDBJ databases">
        <title>A Genomic Blueprint of the Chicken Gut Microbiome.</title>
        <authorList>
            <person name="Gilroy R."/>
            <person name="Ravi A."/>
            <person name="Getino M."/>
            <person name="Pursley I."/>
            <person name="Horton D.L."/>
            <person name="Alikhan N.-F."/>
            <person name="Baker D."/>
            <person name="Gharbi K."/>
            <person name="Hall N."/>
            <person name="Watson M."/>
            <person name="Adriaenssens E.M."/>
            <person name="Foster-Nyarko E."/>
            <person name="Jarju S."/>
            <person name="Secka A."/>
            <person name="Antonio M."/>
            <person name="Oren A."/>
            <person name="Chaudhuri R."/>
            <person name="La Ragione R.M."/>
            <person name="Hildebrand F."/>
            <person name="Pallen M.J."/>
        </authorList>
    </citation>
    <scope>NUCLEOTIDE SEQUENCE [LARGE SCALE GENOMIC DNA]</scope>
    <source>
        <strain evidence="3 4">Sa1CVN1</strain>
    </source>
</reference>
<dbReference type="SUPFAM" id="SSF52540">
    <property type="entry name" value="P-loop containing nucleoside triphosphate hydrolases"/>
    <property type="match status" value="1"/>
</dbReference>
<dbReference type="InterPro" id="IPR050742">
    <property type="entry name" value="Helicase_Restrict-Modif_Enz"/>
</dbReference>
<dbReference type="Gene3D" id="3.40.50.300">
    <property type="entry name" value="P-loop containing nucleotide triphosphate hydrolases"/>
    <property type="match status" value="2"/>
</dbReference>
<dbReference type="InterPro" id="IPR006935">
    <property type="entry name" value="Helicase/UvrB_N"/>
</dbReference>
<organism evidence="3 4">
    <name type="scientific">Phocaeicola intestinalis</name>
    <dbReference type="NCBI Taxonomy" id="2762212"/>
    <lineage>
        <taxon>Bacteria</taxon>
        <taxon>Pseudomonadati</taxon>
        <taxon>Bacteroidota</taxon>
        <taxon>Bacteroidia</taxon>
        <taxon>Bacteroidales</taxon>
        <taxon>Bacteroidaceae</taxon>
        <taxon>Phocaeicola</taxon>
    </lineage>
</organism>
<dbReference type="Proteomes" id="UP000620874">
    <property type="component" value="Unassembled WGS sequence"/>
</dbReference>
<keyword evidence="3" id="KW-0378">Hydrolase</keyword>
<evidence type="ECO:0000313" key="4">
    <source>
        <dbReference type="Proteomes" id="UP000620874"/>
    </source>
</evidence>
<proteinExistence type="predicted"/>